<protein>
    <submittedName>
        <fullName evidence="4">GGDEF domain-containing protein</fullName>
    </submittedName>
</protein>
<keyword evidence="2" id="KW-1133">Transmembrane helix</keyword>
<keyword evidence="2" id="KW-0472">Membrane</keyword>
<sequence length="366" mass="37446">MEIPAAMRARDPAAAAHSSTLILSVSAAVVAGFAVLTQRDAGPAVLAAHGAAVIALVGVACACRLTTADRYDRLGLGLLTAVGGVVLICALNLVSADASAAAQAFFAFPVLWAGSHLRPAGVVLATGAALWGEATTLFVLTPPLAAAVDLMFFGAVLVVLAVMLVRSGRVQQRLVDALRSQARVDALTGLVNRRVFDEALAGARTQRTASGTALLLIDVDTFKQINDAHGHPVGDAVLVHLARILREQVRGADAVLSRLGGDELAVLLPDCPAAVAAARAAQVHEAVRSTPLTLADGTLLSLSISLGLAHTAGQAADVEELYSAADRALYQAKRAGRGRVAVATAGLPRQAAEPEQGVRHRAPAVG</sequence>
<dbReference type="CDD" id="cd01949">
    <property type="entry name" value="GGDEF"/>
    <property type="match status" value="1"/>
</dbReference>
<comment type="caution">
    <text evidence="4">The sequence shown here is derived from an EMBL/GenBank/DDBJ whole genome shotgun (WGS) entry which is preliminary data.</text>
</comment>
<dbReference type="SUPFAM" id="SSF55073">
    <property type="entry name" value="Nucleotide cyclase"/>
    <property type="match status" value="1"/>
</dbReference>
<accession>A0ABV3XCZ0</accession>
<dbReference type="EMBL" id="JBFNXQ010000020">
    <property type="protein sequence ID" value="MEX5718440.1"/>
    <property type="molecule type" value="Genomic_DNA"/>
</dbReference>
<evidence type="ECO:0000259" key="3">
    <source>
        <dbReference type="PROSITE" id="PS50887"/>
    </source>
</evidence>
<dbReference type="Gene3D" id="3.30.70.270">
    <property type="match status" value="1"/>
</dbReference>
<feature type="transmembrane region" description="Helical" evidence="2">
    <location>
        <begin position="74"/>
        <end position="94"/>
    </location>
</feature>
<proteinExistence type="predicted"/>
<feature type="region of interest" description="Disordered" evidence="1">
    <location>
        <begin position="347"/>
        <end position="366"/>
    </location>
</feature>
<dbReference type="InterPro" id="IPR029787">
    <property type="entry name" value="Nucleotide_cyclase"/>
</dbReference>
<feature type="transmembrane region" description="Helical" evidence="2">
    <location>
        <begin position="41"/>
        <end position="62"/>
    </location>
</feature>
<dbReference type="InterPro" id="IPR043128">
    <property type="entry name" value="Rev_trsase/Diguanyl_cyclase"/>
</dbReference>
<dbReference type="RefSeq" id="WP_369205291.1">
    <property type="nucleotide sequence ID" value="NZ_JBFNXQ010000020.1"/>
</dbReference>
<keyword evidence="5" id="KW-1185">Reference proteome</keyword>
<dbReference type="NCBIfam" id="TIGR00254">
    <property type="entry name" value="GGDEF"/>
    <property type="match status" value="1"/>
</dbReference>
<keyword evidence="2" id="KW-0812">Transmembrane</keyword>
<dbReference type="PROSITE" id="PS50887">
    <property type="entry name" value="GGDEF"/>
    <property type="match status" value="1"/>
</dbReference>
<dbReference type="InterPro" id="IPR000160">
    <property type="entry name" value="GGDEF_dom"/>
</dbReference>
<feature type="domain" description="GGDEF" evidence="3">
    <location>
        <begin position="210"/>
        <end position="345"/>
    </location>
</feature>
<evidence type="ECO:0000256" key="2">
    <source>
        <dbReference type="SAM" id="Phobius"/>
    </source>
</evidence>
<evidence type="ECO:0000313" key="5">
    <source>
        <dbReference type="Proteomes" id="UP001560045"/>
    </source>
</evidence>
<dbReference type="Proteomes" id="UP001560045">
    <property type="component" value="Unassembled WGS sequence"/>
</dbReference>
<evidence type="ECO:0000256" key="1">
    <source>
        <dbReference type="SAM" id="MobiDB-lite"/>
    </source>
</evidence>
<dbReference type="Pfam" id="PF00990">
    <property type="entry name" value="GGDEF"/>
    <property type="match status" value="1"/>
</dbReference>
<dbReference type="PANTHER" id="PTHR45138:SF24">
    <property type="entry name" value="DIGUANYLATE CYCLASE DGCC-RELATED"/>
    <property type="match status" value="1"/>
</dbReference>
<name>A0ABV3XCZ0_9ACTN</name>
<evidence type="ECO:0000313" key="4">
    <source>
        <dbReference type="EMBL" id="MEX5718440.1"/>
    </source>
</evidence>
<reference evidence="4 5" key="1">
    <citation type="submission" date="2024-06" db="EMBL/GenBank/DDBJ databases">
        <title>Draft genome sequence of Geodermatophilus badlandi, a novel member of the Geodermatophilaceae isolated from badland sedimentary rocks in the Red desert, Wyoming, USA.</title>
        <authorList>
            <person name="Ben Tekaya S."/>
            <person name="Nouioui I."/>
            <person name="Flores G.M."/>
            <person name="Shaal M.N."/>
            <person name="Bredoire F."/>
            <person name="Basile F."/>
            <person name="Van Diepen L."/>
            <person name="Ward N.L."/>
        </authorList>
    </citation>
    <scope>NUCLEOTIDE SEQUENCE [LARGE SCALE GENOMIC DNA]</scope>
    <source>
        <strain evidence="4 5">WL48A</strain>
    </source>
</reference>
<dbReference type="SMART" id="SM00267">
    <property type="entry name" value="GGDEF"/>
    <property type="match status" value="1"/>
</dbReference>
<organism evidence="4 5">
    <name type="scientific">Geodermatophilus maliterrae</name>
    <dbReference type="NCBI Taxonomy" id="3162531"/>
    <lineage>
        <taxon>Bacteria</taxon>
        <taxon>Bacillati</taxon>
        <taxon>Actinomycetota</taxon>
        <taxon>Actinomycetes</taxon>
        <taxon>Geodermatophilales</taxon>
        <taxon>Geodermatophilaceae</taxon>
        <taxon>Geodermatophilus</taxon>
    </lineage>
</organism>
<feature type="transmembrane region" description="Helical" evidence="2">
    <location>
        <begin position="146"/>
        <end position="165"/>
    </location>
</feature>
<gene>
    <name evidence="4" type="ORF">ABQ292_08700</name>
</gene>
<dbReference type="InterPro" id="IPR050469">
    <property type="entry name" value="Diguanylate_Cyclase"/>
</dbReference>
<dbReference type="PANTHER" id="PTHR45138">
    <property type="entry name" value="REGULATORY COMPONENTS OF SENSORY TRANSDUCTION SYSTEM"/>
    <property type="match status" value="1"/>
</dbReference>
<feature type="transmembrane region" description="Helical" evidence="2">
    <location>
        <begin position="12"/>
        <end position="35"/>
    </location>
</feature>